<dbReference type="GO" id="GO:0016787">
    <property type="term" value="F:hydrolase activity"/>
    <property type="evidence" value="ECO:0007669"/>
    <property type="project" value="UniProtKB-KW"/>
</dbReference>
<dbReference type="InterPro" id="IPR002925">
    <property type="entry name" value="Dienelactn_hydro"/>
</dbReference>
<keyword evidence="1 4" id="KW-0378">Hydrolase</keyword>
<sequence>MSSLQRLAACLMTLVLLAAPAARASGYERVAIPAEQGTLTGILYLPAGQGPFPAVIALHGCGGLWRAQGQLSMRHADWGERLAGIGFAVLMPDSFGSRGLGSQCGVKDLTVRAGRERVADAMAARIWLQQRDNIKPDAIALLGWSSGGLTVLTAIRKERAPIDGKPDFKRAAAFYPACRSQSESPSFSARIPLLILMGDADDWTPAAPCGHLAKAAQARGEQVGLVLYPGALHDFDHPRLEVKERENIAYSASSTGKVTVGTNMAAREDALKRVKAFLSAP</sequence>
<dbReference type="InterPro" id="IPR029058">
    <property type="entry name" value="AB_hydrolase_fold"/>
</dbReference>
<dbReference type="InterPro" id="IPR050261">
    <property type="entry name" value="FrsA_esterase"/>
</dbReference>
<dbReference type="PANTHER" id="PTHR22946:SF9">
    <property type="entry name" value="POLYKETIDE TRANSFERASE AF380"/>
    <property type="match status" value="1"/>
</dbReference>
<dbReference type="Pfam" id="PF01738">
    <property type="entry name" value="DLH"/>
    <property type="match status" value="1"/>
</dbReference>
<dbReference type="Gene3D" id="3.40.50.1820">
    <property type="entry name" value="alpha/beta hydrolase"/>
    <property type="match status" value="1"/>
</dbReference>
<evidence type="ECO:0000256" key="2">
    <source>
        <dbReference type="SAM" id="SignalP"/>
    </source>
</evidence>
<name>A0ABY0NKF6_9HYPH</name>
<feature type="chain" id="PRO_5045345183" evidence="2">
    <location>
        <begin position="25"/>
        <end position="281"/>
    </location>
</feature>
<keyword evidence="2" id="KW-0732">Signal</keyword>
<evidence type="ECO:0000259" key="3">
    <source>
        <dbReference type="Pfam" id="PF01738"/>
    </source>
</evidence>
<dbReference type="EMBL" id="FNBZ01000001">
    <property type="protein sequence ID" value="SDF54956.1"/>
    <property type="molecule type" value="Genomic_DNA"/>
</dbReference>
<feature type="domain" description="Dienelactone hydrolase" evidence="3">
    <location>
        <begin position="40"/>
        <end position="279"/>
    </location>
</feature>
<dbReference type="SUPFAM" id="SSF53474">
    <property type="entry name" value="alpha/beta-Hydrolases"/>
    <property type="match status" value="1"/>
</dbReference>
<organism evidence="4 5">
    <name type="scientific">Bosea robiniae</name>
    <dbReference type="NCBI Taxonomy" id="1036780"/>
    <lineage>
        <taxon>Bacteria</taxon>
        <taxon>Pseudomonadati</taxon>
        <taxon>Pseudomonadota</taxon>
        <taxon>Alphaproteobacteria</taxon>
        <taxon>Hyphomicrobiales</taxon>
        <taxon>Boseaceae</taxon>
        <taxon>Bosea</taxon>
    </lineage>
</organism>
<evidence type="ECO:0000256" key="1">
    <source>
        <dbReference type="ARBA" id="ARBA00022801"/>
    </source>
</evidence>
<keyword evidence="5" id="KW-1185">Reference proteome</keyword>
<dbReference type="Proteomes" id="UP000199468">
    <property type="component" value="Unassembled WGS sequence"/>
</dbReference>
<reference evidence="4 5" key="1">
    <citation type="submission" date="2016-10" db="EMBL/GenBank/DDBJ databases">
        <authorList>
            <person name="Varghese N."/>
            <person name="Submissions S."/>
        </authorList>
    </citation>
    <scope>NUCLEOTIDE SEQUENCE [LARGE SCALE GENOMIC DNA]</scope>
    <source>
        <strain evidence="4 5">DSM 26672</strain>
    </source>
</reference>
<evidence type="ECO:0000313" key="5">
    <source>
        <dbReference type="Proteomes" id="UP000199468"/>
    </source>
</evidence>
<protein>
    <submittedName>
        <fullName evidence="4">Dienelactone hydrolase</fullName>
    </submittedName>
</protein>
<feature type="signal peptide" evidence="2">
    <location>
        <begin position="1"/>
        <end position="24"/>
    </location>
</feature>
<accession>A0ABY0NKF6</accession>
<proteinExistence type="predicted"/>
<evidence type="ECO:0000313" key="4">
    <source>
        <dbReference type="EMBL" id="SDF54956.1"/>
    </source>
</evidence>
<dbReference type="PANTHER" id="PTHR22946">
    <property type="entry name" value="DIENELACTONE HYDROLASE DOMAIN-CONTAINING PROTEIN-RELATED"/>
    <property type="match status" value="1"/>
</dbReference>
<gene>
    <name evidence="4" type="ORF">SAMN05421844_101875</name>
</gene>
<comment type="caution">
    <text evidence="4">The sequence shown here is derived from an EMBL/GenBank/DDBJ whole genome shotgun (WGS) entry which is preliminary data.</text>
</comment>